<organism evidence="8 9">
    <name type="scientific">Brevundimonas diminuta</name>
    <name type="common">Pseudomonas diminuta</name>
    <dbReference type="NCBI Taxonomy" id="293"/>
    <lineage>
        <taxon>Bacteria</taxon>
        <taxon>Pseudomonadati</taxon>
        <taxon>Pseudomonadota</taxon>
        <taxon>Alphaproteobacteria</taxon>
        <taxon>Caulobacterales</taxon>
        <taxon>Caulobacteraceae</taxon>
        <taxon>Brevundimonas</taxon>
    </lineage>
</organism>
<keyword evidence="3 5" id="KW-0500">Molybdenum</keyword>
<dbReference type="InterPro" id="IPR005116">
    <property type="entry name" value="Transp-assoc_OB_typ1"/>
</dbReference>
<evidence type="ECO:0000256" key="5">
    <source>
        <dbReference type="PIRNR" id="PIRNR005763"/>
    </source>
</evidence>
<dbReference type="GO" id="GO:0003700">
    <property type="term" value="F:DNA-binding transcription factor activity"/>
    <property type="evidence" value="ECO:0007669"/>
    <property type="project" value="InterPro"/>
</dbReference>
<dbReference type="Pfam" id="PF03459">
    <property type="entry name" value="TOBE"/>
    <property type="match status" value="2"/>
</dbReference>
<dbReference type="Proteomes" id="UP000197024">
    <property type="component" value="Chromosome"/>
</dbReference>
<feature type="domain" description="Mop" evidence="7">
    <location>
        <begin position="198"/>
        <end position="264"/>
    </location>
</feature>
<dbReference type="InterPro" id="IPR036390">
    <property type="entry name" value="WH_DNA-bd_sf"/>
</dbReference>
<reference evidence="8 9" key="2">
    <citation type="submission" date="2017-06" db="EMBL/GenBank/DDBJ databases">
        <authorList>
            <person name="Kim H.J."/>
            <person name="Triplett B.A."/>
        </authorList>
    </citation>
    <scope>NUCLEOTIDE SEQUENCE [LARGE SCALE GENOMIC DNA]</scope>
    <source>
        <strain evidence="8 9">BZC3</strain>
    </source>
</reference>
<dbReference type="InterPro" id="IPR004606">
    <property type="entry name" value="Mop_domain"/>
</dbReference>
<dbReference type="EMBL" id="CP021995">
    <property type="protein sequence ID" value="ASD25600.1"/>
    <property type="molecule type" value="Genomic_DNA"/>
</dbReference>
<dbReference type="SUPFAM" id="SSF50331">
    <property type="entry name" value="MOP-like"/>
    <property type="match status" value="2"/>
</dbReference>
<dbReference type="NCBIfam" id="TIGR00638">
    <property type="entry name" value="Mop"/>
    <property type="match status" value="1"/>
</dbReference>
<dbReference type="GO" id="GO:0030151">
    <property type="term" value="F:molybdenum ion binding"/>
    <property type="evidence" value="ECO:0007669"/>
    <property type="project" value="UniProtKB-UniRule"/>
</dbReference>
<keyword evidence="4" id="KW-0677">Repeat</keyword>
<protein>
    <submittedName>
        <fullName evidence="8">Molybdenum-dependent transcriptional regulator</fullName>
    </submittedName>
</protein>
<dbReference type="PANTHER" id="PTHR30432">
    <property type="entry name" value="TRANSCRIPTIONAL REGULATOR MODE"/>
    <property type="match status" value="1"/>
</dbReference>
<dbReference type="InterPro" id="IPR000847">
    <property type="entry name" value="LysR_HTH_N"/>
</dbReference>
<proteinExistence type="inferred from homology"/>
<accession>A0A1Z3LTW1</accession>
<dbReference type="AlphaFoldDB" id="A0A1Z3LTW1"/>
<feature type="region of interest" description="Required for dimer formation and molybdate binding" evidence="6">
    <location>
        <begin position="128"/>
        <end position="136"/>
    </location>
</feature>
<name>A0A1Z3LTW1_BREDI</name>
<dbReference type="GO" id="GO:0015689">
    <property type="term" value="P:molybdate ion transport"/>
    <property type="evidence" value="ECO:0007669"/>
    <property type="project" value="UniProtKB-UniRule"/>
</dbReference>
<comment type="similarity">
    <text evidence="1 5">Belongs to the ModE family.</text>
</comment>
<dbReference type="InterPro" id="IPR051815">
    <property type="entry name" value="Molybdate_resp_trans_reg"/>
</dbReference>
<evidence type="ECO:0000259" key="7">
    <source>
        <dbReference type="PROSITE" id="PS51866"/>
    </source>
</evidence>
<sequence length="266" mass="27787">MREVAAGLEASVSLFREGRSPVSTDRTALLRAVEETGSISGAARRLGLSYRGAWDQVQALNNLFESPLIVAERGRLGKGNAVLTPRGRAMIDVLERVRAELTAAVARVGDLFDGDIAADLFWSLGMKTSVRNALRGRVTEITRGAVNGEVVVALSDEAQIVSILAHRDIDGLGLTPGAAVVVLIQAGDIVLVQGDGLRTSARNRLPGRVSGREDGAVNSEISLNIGGAKTLVATVTLESARALDLTPGAAVTALVKAPHVILATET</sequence>
<dbReference type="Gene3D" id="2.40.50.100">
    <property type="match status" value="2"/>
</dbReference>
<dbReference type="Gene3D" id="1.10.10.10">
    <property type="entry name" value="Winged helix-like DNA-binding domain superfamily/Winged helix DNA-binding domain"/>
    <property type="match status" value="1"/>
</dbReference>
<evidence type="ECO:0000256" key="3">
    <source>
        <dbReference type="ARBA" id="ARBA00022505"/>
    </source>
</evidence>
<dbReference type="PROSITE" id="PS51866">
    <property type="entry name" value="MOP"/>
    <property type="match status" value="2"/>
</dbReference>
<dbReference type="InterPro" id="IPR008995">
    <property type="entry name" value="Mo/tungstate-bd_C_term_dom"/>
</dbReference>
<dbReference type="SUPFAM" id="SSF46785">
    <property type="entry name" value="Winged helix' DNA-binding domain"/>
    <property type="match status" value="1"/>
</dbReference>
<dbReference type="PIRSF" id="PIRSF005763">
    <property type="entry name" value="Txn_reg_ModE"/>
    <property type="match status" value="1"/>
</dbReference>
<dbReference type="InterPro" id="IPR036388">
    <property type="entry name" value="WH-like_DNA-bd_sf"/>
</dbReference>
<evidence type="ECO:0000256" key="2">
    <source>
        <dbReference type="ARBA" id="ARBA00022448"/>
    </source>
</evidence>
<feature type="domain" description="Mop" evidence="7">
    <location>
        <begin position="127"/>
        <end position="193"/>
    </location>
</feature>
<dbReference type="Pfam" id="PF00126">
    <property type="entry name" value="HTH_1"/>
    <property type="match status" value="1"/>
</dbReference>
<dbReference type="PANTHER" id="PTHR30432:SF1">
    <property type="entry name" value="DNA-BINDING TRANSCRIPTIONAL DUAL REGULATOR MODE"/>
    <property type="match status" value="1"/>
</dbReference>
<reference evidence="8 9" key="1">
    <citation type="submission" date="2017-06" db="EMBL/GenBank/DDBJ databases">
        <title>Biodegradation of gentamicin by bacterial consortia AMQD4 in synthetic medium and raw gentamicin sewage.</title>
        <authorList>
            <person name="Chang H."/>
            <person name="Feng Y."/>
            <person name="Li Z."/>
            <person name="Xue J."/>
            <person name="Cheng D."/>
        </authorList>
    </citation>
    <scope>NUCLEOTIDE SEQUENCE [LARGE SCALE GENOMIC DNA]</scope>
    <source>
        <strain evidence="8 9">BZC3</strain>
    </source>
</reference>
<evidence type="ECO:0000313" key="9">
    <source>
        <dbReference type="Proteomes" id="UP000197024"/>
    </source>
</evidence>
<dbReference type="RefSeq" id="WP_088409822.1">
    <property type="nucleotide sequence ID" value="NZ_CP021995.1"/>
</dbReference>
<evidence type="ECO:0000313" key="8">
    <source>
        <dbReference type="EMBL" id="ASD25600.1"/>
    </source>
</evidence>
<evidence type="ECO:0000256" key="6">
    <source>
        <dbReference type="PIRSR" id="PIRSR005763-1"/>
    </source>
</evidence>
<dbReference type="InterPro" id="IPR016462">
    <property type="entry name" value="ModE"/>
</dbReference>
<gene>
    <name evidence="8" type="ORF">CD943_01030</name>
</gene>
<keyword evidence="2 5" id="KW-0813">Transport</keyword>
<evidence type="ECO:0000256" key="1">
    <source>
        <dbReference type="ARBA" id="ARBA00008110"/>
    </source>
</evidence>
<evidence type="ECO:0000256" key="4">
    <source>
        <dbReference type="ARBA" id="ARBA00022737"/>
    </source>
</evidence>